<keyword evidence="1" id="KW-0472">Membrane</keyword>
<dbReference type="GeneID" id="67041015"/>
<gene>
    <name evidence="2" type="ORF">P7D78_17235</name>
</gene>
<feature type="transmembrane region" description="Helical" evidence="1">
    <location>
        <begin position="103"/>
        <end position="122"/>
    </location>
</feature>
<proteinExistence type="predicted"/>
<evidence type="ECO:0000256" key="1">
    <source>
        <dbReference type="SAM" id="Phobius"/>
    </source>
</evidence>
<evidence type="ECO:0008006" key="4">
    <source>
        <dbReference type="Google" id="ProtNLM"/>
    </source>
</evidence>
<accession>A0AAW8SYH5</accession>
<keyword evidence="1" id="KW-1133">Transmembrane helix</keyword>
<name>A0AAW8SYH5_9ENTE</name>
<reference evidence="2" key="1">
    <citation type="submission" date="2023-03" db="EMBL/GenBank/DDBJ databases">
        <authorList>
            <person name="Shen W."/>
            <person name="Cai J."/>
        </authorList>
    </citation>
    <scope>NUCLEOTIDE SEQUENCE</scope>
    <source>
        <strain evidence="2">B646-2</strain>
    </source>
</reference>
<evidence type="ECO:0000313" key="3">
    <source>
        <dbReference type="Proteomes" id="UP001249240"/>
    </source>
</evidence>
<protein>
    <recommendedName>
        <fullName evidence="4">DUF3592 domain-containing protein</fullName>
    </recommendedName>
</protein>
<sequence length="137" mass="16136">MERQMFKTTSRIVVIVFGFFMFFIFYSNWQMEKEFITSEKGRTLGTIHIEKGVQTINFPENNYGVAFKGSKREEGERVYIYFQKNKPYRISTSKNHYQTKKELYGPIASGIFLIGSMFSPNVKSLRQQSRMKNRVIG</sequence>
<dbReference type="Proteomes" id="UP001249240">
    <property type="component" value="Unassembled WGS sequence"/>
</dbReference>
<organism evidence="2 3">
    <name type="scientific">Enterococcus raffinosus</name>
    <dbReference type="NCBI Taxonomy" id="71452"/>
    <lineage>
        <taxon>Bacteria</taxon>
        <taxon>Bacillati</taxon>
        <taxon>Bacillota</taxon>
        <taxon>Bacilli</taxon>
        <taxon>Lactobacillales</taxon>
        <taxon>Enterococcaceae</taxon>
        <taxon>Enterococcus</taxon>
    </lineage>
</organism>
<feature type="transmembrane region" description="Helical" evidence="1">
    <location>
        <begin position="12"/>
        <end position="29"/>
    </location>
</feature>
<dbReference type="RefSeq" id="WP_141741207.1">
    <property type="nucleotide sequence ID" value="NZ_BAAAXM010000062.1"/>
</dbReference>
<keyword evidence="1" id="KW-0812">Transmembrane</keyword>
<evidence type="ECO:0000313" key="2">
    <source>
        <dbReference type="EMBL" id="MDT2539855.1"/>
    </source>
</evidence>
<dbReference type="AlphaFoldDB" id="A0AAW8SYH5"/>
<comment type="caution">
    <text evidence="2">The sequence shown here is derived from an EMBL/GenBank/DDBJ whole genome shotgun (WGS) entry which is preliminary data.</text>
</comment>
<dbReference type="EMBL" id="JARPXM010000022">
    <property type="protein sequence ID" value="MDT2539855.1"/>
    <property type="molecule type" value="Genomic_DNA"/>
</dbReference>